<dbReference type="AlphaFoldDB" id="A0A834L7R0"/>
<dbReference type="InterPro" id="IPR051600">
    <property type="entry name" value="Beta-PGM-like"/>
</dbReference>
<comment type="caution">
    <text evidence="5">The sequence shown here is derived from an EMBL/GenBank/DDBJ whole genome shotgun (WGS) entry which is preliminary data.</text>
</comment>
<evidence type="ECO:0000313" key="5">
    <source>
        <dbReference type="EMBL" id="KAF7126635.1"/>
    </source>
</evidence>
<dbReference type="GO" id="GO:0046872">
    <property type="term" value="F:metal ion binding"/>
    <property type="evidence" value="ECO:0007669"/>
    <property type="project" value="UniProtKB-KW"/>
</dbReference>
<dbReference type="InterPro" id="IPR023214">
    <property type="entry name" value="HAD_sf"/>
</dbReference>
<keyword evidence="6" id="KW-1185">Reference proteome</keyword>
<name>A0A834L7R0_RHOSS</name>
<sequence>MLTYYPFDCASSTSPLSKLAPLEAILFDIDGMLCDSDPINYQAYREMLPEIDFNGGVPIMEEFYAEFISGKHNEDMATFFFPHDHRRGLKFTAEKEAMFRRILFQELKLGCGSWDAGGWFSNRKSGAFANGSKVCISYQGF</sequence>
<evidence type="ECO:0000256" key="1">
    <source>
        <dbReference type="ARBA" id="ARBA00001946"/>
    </source>
</evidence>
<evidence type="ECO:0000313" key="6">
    <source>
        <dbReference type="Proteomes" id="UP000626092"/>
    </source>
</evidence>
<dbReference type="GO" id="GO:0003824">
    <property type="term" value="F:catalytic activity"/>
    <property type="evidence" value="ECO:0007669"/>
    <property type="project" value="UniProtKB-ARBA"/>
</dbReference>
<evidence type="ECO:0000256" key="3">
    <source>
        <dbReference type="ARBA" id="ARBA00022842"/>
    </source>
</evidence>
<dbReference type="OrthoDB" id="1729004at2759"/>
<dbReference type="Proteomes" id="UP000626092">
    <property type="component" value="Unassembled WGS sequence"/>
</dbReference>
<gene>
    <name evidence="5" type="ORF">RHSIM_Rhsim11G0010800</name>
</gene>
<dbReference type="PANTHER" id="PTHR46193">
    <property type="entry name" value="6-PHOSPHOGLUCONATE PHOSPHATASE"/>
    <property type="match status" value="1"/>
</dbReference>
<dbReference type="InterPro" id="IPR023198">
    <property type="entry name" value="PGP-like_dom2"/>
</dbReference>
<keyword evidence="3" id="KW-0460">Magnesium</keyword>
<dbReference type="PANTHER" id="PTHR46193:SF18">
    <property type="entry name" value="HEXITOL PHOSPHATASE B"/>
    <property type="match status" value="1"/>
</dbReference>
<protein>
    <submittedName>
        <fullName evidence="5">Uncharacterized protein</fullName>
    </submittedName>
</protein>
<dbReference type="Gene3D" id="1.10.150.240">
    <property type="entry name" value="Putative phosphatase, domain 2"/>
    <property type="match status" value="1"/>
</dbReference>
<comment type="cofactor">
    <cofactor evidence="1">
        <name>Mg(2+)</name>
        <dbReference type="ChEBI" id="CHEBI:18420"/>
    </cofactor>
</comment>
<reference evidence="5" key="1">
    <citation type="submission" date="2019-11" db="EMBL/GenBank/DDBJ databases">
        <authorList>
            <person name="Liu Y."/>
            <person name="Hou J."/>
            <person name="Li T.-Q."/>
            <person name="Guan C.-H."/>
            <person name="Wu X."/>
            <person name="Wu H.-Z."/>
            <person name="Ling F."/>
            <person name="Zhang R."/>
            <person name="Shi X.-G."/>
            <person name="Ren J.-P."/>
            <person name="Chen E.-F."/>
            <person name="Sun J.-M."/>
        </authorList>
    </citation>
    <scope>NUCLEOTIDE SEQUENCE</scope>
    <source>
        <strain evidence="5">Adult_tree_wgs_1</strain>
        <tissue evidence="5">Leaves</tissue>
    </source>
</reference>
<dbReference type="Gene3D" id="3.40.50.1000">
    <property type="entry name" value="HAD superfamily/HAD-like"/>
    <property type="match status" value="1"/>
</dbReference>
<dbReference type="EMBL" id="WJXA01000011">
    <property type="protein sequence ID" value="KAF7126635.1"/>
    <property type="molecule type" value="Genomic_DNA"/>
</dbReference>
<keyword evidence="2" id="KW-0479">Metal-binding</keyword>
<dbReference type="SUPFAM" id="SSF56784">
    <property type="entry name" value="HAD-like"/>
    <property type="match status" value="1"/>
</dbReference>
<evidence type="ECO:0000256" key="4">
    <source>
        <dbReference type="ARBA" id="ARBA00023277"/>
    </source>
</evidence>
<dbReference type="InterPro" id="IPR036412">
    <property type="entry name" value="HAD-like_sf"/>
</dbReference>
<evidence type="ECO:0000256" key="2">
    <source>
        <dbReference type="ARBA" id="ARBA00022723"/>
    </source>
</evidence>
<proteinExistence type="predicted"/>
<organism evidence="5 6">
    <name type="scientific">Rhododendron simsii</name>
    <name type="common">Sims's rhododendron</name>
    <dbReference type="NCBI Taxonomy" id="118357"/>
    <lineage>
        <taxon>Eukaryota</taxon>
        <taxon>Viridiplantae</taxon>
        <taxon>Streptophyta</taxon>
        <taxon>Embryophyta</taxon>
        <taxon>Tracheophyta</taxon>
        <taxon>Spermatophyta</taxon>
        <taxon>Magnoliopsida</taxon>
        <taxon>eudicotyledons</taxon>
        <taxon>Gunneridae</taxon>
        <taxon>Pentapetalae</taxon>
        <taxon>asterids</taxon>
        <taxon>Ericales</taxon>
        <taxon>Ericaceae</taxon>
        <taxon>Ericoideae</taxon>
        <taxon>Rhodoreae</taxon>
        <taxon>Rhododendron</taxon>
    </lineage>
</organism>
<keyword evidence="4" id="KW-0119">Carbohydrate metabolism</keyword>
<accession>A0A834L7R0</accession>